<dbReference type="AlphaFoldDB" id="V8N8A9"/>
<protein>
    <submittedName>
        <fullName evidence="2">Cyclic nucleotide-gated cation channel beta-1</fullName>
    </submittedName>
</protein>
<feature type="region of interest" description="Disordered" evidence="1">
    <location>
        <begin position="207"/>
        <end position="298"/>
    </location>
</feature>
<proteinExistence type="predicted"/>
<organism evidence="2 3">
    <name type="scientific">Ophiophagus hannah</name>
    <name type="common">King cobra</name>
    <name type="synonym">Naja hannah</name>
    <dbReference type="NCBI Taxonomy" id="8665"/>
    <lineage>
        <taxon>Eukaryota</taxon>
        <taxon>Metazoa</taxon>
        <taxon>Chordata</taxon>
        <taxon>Craniata</taxon>
        <taxon>Vertebrata</taxon>
        <taxon>Euteleostomi</taxon>
        <taxon>Lepidosauria</taxon>
        <taxon>Squamata</taxon>
        <taxon>Bifurcata</taxon>
        <taxon>Unidentata</taxon>
        <taxon>Episquamata</taxon>
        <taxon>Toxicofera</taxon>
        <taxon>Serpentes</taxon>
        <taxon>Colubroidea</taxon>
        <taxon>Elapidae</taxon>
        <taxon>Elapinae</taxon>
        <taxon>Ophiophagus</taxon>
    </lineage>
</organism>
<comment type="caution">
    <text evidence="2">The sequence shown here is derived from an EMBL/GenBank/DDBJ whole genome shotgun (WGS) entry which is preliminary data.</text>
</comment>
<reference evidence="2 3" key="1">
    <citation type="journal article" date="2013" name="Proc. Natl. Acad. Sci. U.S.A.">
        <title>The king cobra genome reveals dynamic gene evolution and adaptation in the snake venom system.</title>
        <authorList>
            <person name="Vonk F.J."/>
            <person name="Casewell N.R."/>
            <person name="Henkel C.V."/>
            <person name="Heimberg A.M."/>
            <person name="Jansen H.J."/>
            <person name="McCleary R.J."/>
            <person name="Kerkkamp H.M."/>
            <person name="Vos R.A."/>
            <person name="Guerreiro I."/>
            <person name="Calvete J.J."/>
            <person name="Wuster W."/>
            <person name="Woods A.E."/>
            <person name="Logan J.M."/>
            <person name="Harrison R.A."/>
            <person name="Castoe T.A."/>
            <person name="de Koning A.P."/>
            <person name="Pollock D.D."/>
            <person name="Yandell M."/>
            <person name="Calderon D."/>
            <person name="Renjifo C."/>
            <person name="Currier R.B."/>
            <person name="Salgado D."/>
            <person name="Pla D."/>
            <person name="Sanz L."/>
            <person name="Hyder A.S."/>
            <person name="Ribeiro J.M."/>
            <person name="Arntzen J.W."/>
            <person name="van den Thillart G.E."/>
            <person name="Boetzer M."/>
            <person name="Pirovano W."/>
            <person name="Dirks R.P."/>
            <person name="Spaink H.P."/>
            <person name="Duboule D."/>
            <person name="McGlinn E."/>
            <person name="Kini R.M."/>
            <person name="Richardson M.K."/>
        </authorList>
    </citation>
    <scope>NUCLEOTIDE SEQUENCE</scope>
    <source>
        <tissue evidence="2">Blood</tissue>
    </source>
</reference>
<keyword evidence="3" id="KW-1185">Reference proteome</keyword>
<dbReference type="Proteomes" id="UP000018936">
    <property type="component" value="Unassembled WGS sequence"/>
</dbReference>
<name>V8N8A9_OPHHA</name>
<sequence length="298" mass="34455">MARAQQLKIPYCEFTWASILRPYFKRRREVLANPGFRETILKESKLQTEMCSKLKRKELLKRGQQQSLSLHMISLQEIQSNSICRASVNKATTDEKSCRTLTATQARYELPKIKLVREGRQNREKRSMVPINHAERSIVWAADRCGAGKESWHPINQHHLLKLTAHLIPGDHEIEKPLTHICSRSSAWLDGGRFDCVPLGKRELPSLQLQRRKEGRGGGREEGSEEGEERKEEKEIKKEGRKEGSEEGEEKEGRERNKKGRKEGRKEIKKEGRKGVRKGKMKEERKEGEGGREGEREE</sequence>
<evidence type="ECO:0000313" key="2">
    <source>
        <dbReference type="EMBL" id="ETE58156.1"/>
    </source>
</evidence>
<feature type="compositionally biased region" description="Basic and acidic residues" evidence="1">
    <location>
        <begin position="281"/>
        <end position="298"/>
    </location>
</feature>
<gene>
    <name evidence="2" type="primary">CNGB1</name>
    <name evidence="2" type="ORF">L345_16123</name>
</gene>
<feature type="compositionally biased region" description="Basic and acidic residues" evidence="1">
    <location>
        <begin position="264"/>
        <end position="274"/>
    </location>
</feature>
<feature type="compositionally biased region" description="Basic and acidic residues" evidence="1">
    <location>
        <begin position="211"/>
        <end position="255"/>
    </location>
</feature>
<accession>V8N8A9</accession>
<feature type="non-terminal residue" evidence="2">
    <location>
        <position position="1"/>
    </location>
</feature>
<evidence type="ECO:0000313" key="3">
    <source>
        <dbReference type="Proteomes" id="UP000018936"/>
    </source>
</evidence>
<evidence type="ECO:0000256" key="1">
    <source>
        <dbReference type="SAM" id="MobiDB-lite"/>
    </source>
</evidence>
<dbReference type="EMBL" id="AZIM01007138">
    <property type="protein sequence ID" value="ETE58156.1"/>
    <property type="molecule type" value="Genomic_DNA"/>
</dbReference>